<dbReference type="EMBL" id="SNSC02000011">
    <property type="protein sequence ID" value="TID20334.1"/>
    <property type="molecule type" value="Genomic_DNA"/>
</dbReference>
<evidence type="ECO:0000313" key="1">
    <source>
        <dbReference type="EMBL" id="TID20334.1"/>
    </source>
</evidence>
<protein>
    <submittedName>
        <fullName evidence="1">Uncharacterized protein</fullName>
    </submittedName>
</protein>
<organism evidence="1 2">
    <name type="scientific">Venturia nashicola</name>
    <dbReference type="NCBI Taxonomy" id="86259"/>
    <lineage>
        <taxon>Eukaryota</taxon>
        <taxon>Fungi</taxon>
        <taxon>Dikarya</taxon>
        <taxon>Ascomycota</taxon>
        <taxon>Pezizomycotina</taxon>
        <taxon>Dothideomycetes</taxon>
        <taxon>Pleosporomycetidae</taxon>
        <taxon>Venturiales</taxon>
        <taxon>Venturiaceae</taxon>
        <taxon>Venturia</taxon>
    </lineage>
</organism>
<reference evidence="1 2" key="1">
    <citation type="submission" date="2019-04" db="EMBL/GenBank/DDBJ databases">
        <title>High contiguity whole genome sequence and gene annotation resource for two Venturia nashicola isolates.</title>
        <authorList>
            <person name="Prokchorchik M."/>
            <person name="Won K."/>
            <person name="Lee Y."/>
            <person name="Choi E.D."/>
            <person name="Segonzac C."/>
            <person name="Sohn K.H."/>
        </authorList>
    </citation>
    <scope>NUCLEOTIDE SEQUENCE [LARGE SCALE GENOMIC DNA]</scope>
    <source>
        <strain evidence="1 2">PRI2</strain>
    </source>
</reference>
<sequence>MTLTDTRRICLRASERRGMSILSLNLGTCTAHVPVVGTIPLDNLSPACLHSTLVPLYLSRLNFQIPHHQIE</sequence>
<comment type="caution">
    <text evidence="1">The sequence shown here is derived from an EMBL/GenBank/DDBJ whole genome shotgun (WGS) entry which is preliminary data.</text>
</comment>
<keyword evidence="2" id="KW-1185">Reference proteome</keyword>
<proteinExistence type="predicted"/>
<name>A0A4Z1PCT7_9PEZI</name>
<accession>A0A4Z1PCT7</accession>
<dbReference type="Proteomes" id="UP000298493">
    <property type="component" value="Unassembled WGS sequence"/>
</dbReference>
<dbReference type="AlphaFoldDB" id="A0A4Z1PCT7"/>
<gene>
    <name evidence="1" type="ORF">E6O75_ATG07794</name>
</gene>
<evidence type="ECO:0000313" key="2">
    <source>
        <dbReference type="Proteomes" id="UP000298493"/>
    </source>
</evidence>